<evidence type="ECO:0000256" key="1">
    <source>
        <dbReference type="SAM" id="MobiDB-lite"/>
    </source>
</evidence>
<feature type="transmembrane region" description="Helical" evidence="2">
    <location>
        <begin position="264"/>
        <end position="289"/>
    </location>
</feature>
<keyword evidence="5" id="KW-1185">Reference proteome</keyword>
<feature type="signal peptide" evidence="3">
    <location>
        <begin position="1"/>
        <end position="26"/>
    </location>
</feature>
<comment type="caution">
    <text evidence="4">The sequence shown here is derived from an EMBL/GenBank/DDBJ whole genome shotgun (WGS) entry which is preliminary data.</text>
</comment>
<feature type="chain" id="PRO_5046453057" description="Ig-like domain-containing protein" evidence="3">
    <location>
        <begin position="27"/>
        <end position="300"/>
    </location>
</feature>
<dbReference type="Proteomes" id="UP001501666">
    <property type="component" value="Unassembled WGS sequence"/>
</dbReference>
<keyword evidence="3" id="KW-0732">Signal</keyword>
<evidence type="ECO:0000256" key="2">
    <source>
        <dbReference type="SAM" id="Phobius"/>
    </source>
</evidence>
<keyword evidence="2" id="KW-1133">Transmembrane helix</keyword>
<evidence type="ECO:0008006" key="6">
    <source>
        <dbReference type="Google" id="ProtNLM"/>
    </source>
</evidence>
<sequence length="300" mass="29028">MVSIRAYALTGIVALAALLTPATAHAGDNGTITSPSGGDTVKAGTAITVTADVANVCDARVTITPPSGGKVTVATAPADPTCQPTSLAGTYTPTTAGSYTLTLAAGKGAEIDSVTFTATAPPSPTPTATSSAPEPSPTASAIPTASDTPTPSASATRTPTVVVTRIPLKKTNTGKATATPTVKPVKAQPVPTITVTATAPAPAVVVAPPAPAPVVAAPTAVPDTEVSMEPVIAPVASTSPTASAGASVDPIAMRTVGDASGTGAAFSAIGNVVLPIVGITALVVALLVARRPAGRHGDKE</sequence>
<protein>
    <recommendedName>
        <fullName evidence="6">Ig-like domain-containing protein</fullName>
    </recommendedName>
</protein>
<organism evidence="4 5">
    <name type="scientific">Nonomuraea recticatena</name>
    <dbReference type="NCBI Taxonomy" id="46178"/>
    <lineage>
        <taxon>Bacteria</taxon>
        <taxon>Bacillati</taxon>
        <taxon>Actinomycetota</taxon>
        <taxon>Actinomycetes</taxon>
        <taxon>Streptosporangiales</taxon>
        <taxon>Streptosporangiaceae</taxon>
        <taxon>Nonomuraea</taxon>
    </lineage>
</organism>
<feature type="region of interest" description="Disordered" evidence="1">
    <location>
        <begin position="116"/>
        <end position="158"/>
    </location>
</feature>
<gene>
    <name evidence="4" type="ORF">GCM10010412_082070</name>
</gene>
<proteinExistence type="predicted"/>
<name>A0ABP6FIY5_9ACTN</name>
<evidence type="ECO:0000313" key="5">
    <source>
        <dbReference type="Proteomes" id="UP001501666"/>
    </source>
</evidence>
<dbReference type="RefSeq" id="WP_346154414.1">
    <property type="nucleotide sequence ID" value="NZ_BAAATE010000034.1"/>
</dbReference>
<evidence type="ECO:0000313" key="4">
    <source>
        <dbReference type="EMBL" id="GAA2691668.1"/>
    </source>
</evidence>
<accession>A0ABP6FIY5</accession>
<keyword evidence="2" id="KW-0472">Membrane</keyword>
<dbReference type="PRINTS" id="PR01217">
    <property type="entry name" value="PRICHEXTENSN"/>
</dbReference>
<keyword evidence="2" id="KW-0812">Transmembrane</keyword>
<reference evidence="5" key="1">
    <citation type="journal article" date="2019" name="Int. J. Syst. Evol. Microbiol.">
        <title>The Global Catalogue of Microorganisms (GCM) 10K type strain sequencing project: providing services to taxonomists for standard genome sequencing and annotation.</title>
        <authorList>
            <consortium name="The Broad Institute Genomics Platform"/>
            <consortium name="The Broad Institute Genome Sequencing Center for Infectious Disease"/>
            <person name="Wu L."/>
            <person name="Ma J."/>
        </authorList>
    </citation>
    <scope>NUCLEOTIDE SEQUENCE [LARGE SCALE GENOMIC DNA]</scope>
    <source>
        <strain evidence="5">JCM 6835</strain>
    </source>
</reference>
<dbReference type="EMBL" id="BAAATE010000034">
    <property type="protein sequence ID" value="GAA2691668.1"/>
    <property type="molecule type" value="Genomic_DNA"/>
</dbReference>
<evidence type="ECO:0000256" key="3">
    <source>
        <dbReference type="SAM" id="SignalP"/>
    </source>
</evidence>